<feature type="domain" description="PucR C-terminal helix-turn-helix" evidence="2">
    <location>
        <begin position="481"/>
        <end position="538"/>
    </location>
</feature>
<organism evidence="4 5">
    <name type="scientific">Streptomyces canus</name>
    <dbReference type="NCBI Taxonomy" id="58343"/>
    <lineage>
        <taxon>Bacteria</taxon>
        <taxon>Bacillati</taxon>
        <taxon>Actinomycetota</taxon>
        <taxon>Actinomycetes</taxon>
        <taxon>Kitasatosporales</taxon>
        <taxon>Streptomycetaceae</taxon>
        <taxon>Streptomyces</taxon>
        <taxon>Streptomyces aurantiacus group</taxon>
    </lineage>
</organism>
<dbReference type="Pfam" id="PF17853">
    <property type="entry name" value="GGDEF_2"/>
    <property type="match status" value="1"/>
</dbReference>
<dbReference type="InterPro" id="IPR042070">
    <property type="entry name" value="PucR_C-HTH_sf"/>
</dbReference>
<evidence type="ECO:0000313" key="5">
    <source>
        <dbReference type="Proteomes" id="UP000053669"/>
    </source>
</evidence>
<dbReference type="PANTHER" id="PTHR33744">
    <property type="entry name" value="CARBOHYDRATE DIACID REGULATOR"/>
    <property type="match status" value="1"/>
</dbReference>
<comment type="caution">
    <text evidence="4">The sequence shown here is derived from an EMBL/GenBank/DDBJ whole genome shotgun (WGS) entry which is preliminary data.</text>
</comment>
<evidence type="ECO:0000256" key="1">
    <source>
        <dbReference type="ARBA" id="ARBA00006754"/>
    </source>
</evidence>
<dbReference type="EMBL" id="LMWU01000022">
    <property type="protein sequence ID" value="KUN67512.1"/>
    <property type="molecule type" value="Genomic_DNA"/>
</dbReference>
<evidence type="ECO:0000259" key="2">
    <source>
        <dbReference type="Pfam" id="PF13556"/>
    </source>
</evidence>
<feature type="domain" description="CdaR GGDEF-like" evidence="3">
    <location>
        <begin position="315"/>
        <end position="428"/>
    </location>
</feature>
<dbReference type="InterPro" id="IPR051448">
    <property type="entry name" value="CdaR-like_regulators"/>
</dbReference>
<dbReference type="InterPro" id="IPR025736">
    <property type="entry name" value="PucR_C-HTH_dom"/>
</dbReference>
<dbReference type="Proteomes" id="UP000053669">
    <property type="component" value="Unassembled WGS sequence"/>
</dbReference>
<proteinExistence type="inferred from homology"/>
<dbReference type="STRING" id="58343.AQJ46_23740"/>
<sequence>MDPHGLLVLSHALFTCAEQSEIVRLAMRQVSALGPYRAEAGYLATGGGLSRVPGHDAGAPTVDDAQMTKLGEADGSVSLPERSWNWAFGLRGAGGLLGYIVVSSHSGPDEQGHFLLASLVGLTSAALSLAATRVSQHESTGELVRLRTERDTALRRLDTMRSKLHLQRTVHETLARVAARGGGEHAITQALYELTGLSALVEDRFGNLRSWAGPDRPDPYPVRSATNQEEMLRQVTREAGPVRFKDRLIALARPRGDLLGVLALQDPGATADEQTVFALDHAQRSLAQELMHMRELAGVELRLRRQLIDDLLEGTDETSAYARAEAVGHDLQRTHYVVVVHWPGNGADDSFTRAVEQATDTTAARPLITRRGDRVVLLTEARPDDDAVHAALAHELGTPEGAIGVSTRCDSPDGVPRCYQEALRALKVRQNSRQRSGTTFFDDLGLYRILGPGNDLRELEDFVREWLGQLIDYDAGHDTELVETLSRYFDCGGNYDDAAAALTVHRSTLRYRLQRIREISDRDLADVDTRLNLQVATRVWKIILSGRR</sequence>
<protein>
    <submittedName>
        <fullName evidence="4">Transcriptional regulator</fullName>
    </submittedName>
</protein>
<reference evidence="4 5" key="1">
    <citation type="submission" date="2015-10" db="EMBL/GenBank/DDBJ databases">
        <title>Draft genome sequence of Streptomyces canus DSM 40017, type strain for the species Streptomyces canus.</title>
        <authorList>
            <person name="Ruckert C."/>
            <person name="Winkler A."/>
            <person name="Kalinowski J."/>
            <person name="Kampfer P."/>
            <person name="Glaeser S."/>
        </authorList>
    </citation>
    <scope>NUCLEOTIDE SEQUENCE [LARGE SCALE GENOMIC DNA]</scope>
    <source>
        <strain evidence="4 5">DSM 40017</strain>
    </source>
</reference>
<accession>A0A101S4Z6</accession>
<dbReference type="InterPro" id="IPR041522">
    <property type="entry name" value="CdaR_GGDEF"/>
</dbReference>
<evidence type="ECO:0000313" key="4">
    <source>
        <dbReference type="EMBL" id="KUN67512.1"/>
    </source>
</evidence>
<dbReference type="AlphaFoldDB" id="A0A101S4Z6"/>
<dbReference type="Pfam" id="PF13556">
    <property type="entry name" value="HTH_30"/>
    <property type="match status" value="1"/>
</dbReference>
<comment type="similarity">
    <text evidence="1">Belongs to the CdaR family.</text>
</comment>
<dbReference type="PANTHER" id="PTHR33744:SF1">
    <property type="entry name" value="DNA-BINDING TRANSCRIPTIONAL ACTIVATOR ADER"/>
    <property type="match status" value="1"/>
</dbReference>
<dbReference type="Gene3D" id="1.10.10.2840">
    <property type="entry name" value="PucR C-terminal helix-turn-helix domain"/>
    <property type="match status" value="1"/>
</dbReference>
<name>A0A101S4Z6_9ACTN</name>
<evidence type="ECO:0000259" key="3">
    <source>
        <dbReference type="Pfam" id="PF17853"/>
    </source>
</evidence>
<gene>
    <name evidence="4" type="ORF">AQJ46_23740</name>
</gene>